<dbReference type="FunFam" id="2.130.10.10:FF:000320">
    <property type="entry name" value="echinoderm microtubule-associated protein-like 6"/>
    <property type="match status" value="1"/>
</dbReference>
<feature type="domain" description="EML-like first beta-propeller" evidence="6">
    <location>
        <begin position="53"/>
        <end position="306"/>
    </location>
</feature>
<protein>
    <submittedName>
        <fullName evidence="8">Echinoderm microtubule-associated protein-like 6</fullName>
    </submittedName>
</protein>
<feature type="repeat" description="WD" evidence="4">
    <location>
        <begin position="558"/>
        <end position="590"/>
    </location>
</feature>
<comment type="caution">
    <text evidence="8">The sequence shown here is derived from an EMBL/GenBank/DDBJ whole genome shotgun (WGS) entry which is preliminary data.</text>
</comment>
<dbReference type="Pfam" id="PF03451">
    <property type="entry name" value="HELP"/>
    <property type="match status" value="2"/>
</dbReference>
<evidence type="ECO:0000256" key="4">
    <source>
        <dbReference type="PROSITE-ProRule" id="PRU00221"/>
    </source>
</evidence>
<feature type="repeat" description="WD" evidence="4">
    <location>
        <begin position="329"/>
        <end position="361"/>
    </location>
</feature>
<dbReference type="FunFam" id="2.130.10.10:FF:000040">
    <property type="entry name" value="echinoderm microtubule-associated protein-like 6 isoform X1"/>
    <property type="match status" value="1"/>
</dbReference>
<keyword evidence="3" id="KW-0677">Repeat</keyword>
<keyword evidence="2 4" id="KW-0853">WD repeat</keyword>
<dbReference type="Proteomes" id="UP000762676">
    <property type="component" value="Unassembled WGS sequence"/>
</dbReference>
<evidence type="ECO:0000313" key="8">
    <source>
        <dbReference type="EMBL" id="GFS19212.1"/>
    </source>
</evidence>
<dbReference type="InterPro" id="IPR055442">
    <property type="entry name" value="Beta-prop_EML-like_2nd"/>
</dbReference>
<dbReference type="PANTHER" id="PTHR13720">
    <property type="entry name" value="WD-40 REPEAT PROTEIN"/>
    <property type="match status" value="1"/>
</dbReference>
<proteinExistence type="inferred from homology"/>
<feature type="region of interest" description="Disordered" evidence="5">
    <location>
        <begin position="603"/>
        <end position="627"/>
    </location>
</feature>
<dbReference type="InterPro" id="IPR015943">
    <property type="entry name" value="WD40/YVTN_repeat-like_dom_sf"/>
</dbReference>
<gene>
    <name evidence="8" type="ORF">ElyMa_005026500</name>
</gene>
<evidence type="ECO:0000256" key="3">
    <source>
        <dbReference type="ARBA" id="ARBA00022737"/>
    </source>
</evidence>
<dbReference type="PANTHER" id="PTHR13720:SF33">
    <property type="entry name" value="HELP DOMAIN-CONTAINING PROTEIN"/>
    <property type="match status" value="1"/>
</dbReference>
<dbReference type="Pfam" id="PF23409">
    <property type="entry name" value="Beta-prop_EML"/>
    <property type="match status" value="1"/>
</dbReference>
<dbReference type="PROSITE" id="PS50294">
    <property type="entry name" value="WD_REPEATS_REGION"/>
    <property type="match status" value="1"/>
</dbReference>
<dbReference type="Gene3D" id="2.130.10.10">
    <property type="entry name" value="YVTN repeat-like/Quinoprotein amine dehydrogenase"/>
    <property type="match status" value="3"/>
</dbReference>
<feature type="repeat" description="WD" evidence="4">
    <location>
        <begin position="233"/>
        <end position="271"/>
    </location>
</feature>
<dbReference type="InterPro" id="IPR036322">
    <property type="entry name" value="WD40_repeat_dom_sf"/>
</dbReference>
<dbReference type="PROSITE" id="PS50082">
    <property type="entry name" value="WD_REPEATS_2"/>
    <property type="match status" value="3"/>
</dbReference>
<dbReference type="SUPFAM" id="SSF50978">
    <property type="entry name" value="WD40 repeat-like"/>
    <property type="match status" value="1"/>
</dbReference>
<evidence type="ECO:0000256" key="1">
    <source>
        <dbReference type="ARBA" id="ARBA00006489"/>
    </source>
</evidence>
<comment type="similarity">
    <text evidence="1">Belongs to the WD repeat EMAP family.</text>
</comment>
<organism evidence="8 9">
    <name type="scientific">Elysia marginata</name>
    <dbReference type="NCBI Taxonomy" id="1093978"/>
    <lineage>
        <taxon>Eukaryota</taxon>
        <taxon>Metazoa</taxon>
        <taxon>Spiralia</taxon>
        <taxon>Lophotrochozoa</taxon>
        <taxon>Mollusca</taxon>
        <taxon>Gastropoda</taxon>
        <taxon>Heterobranchia</taxon>
        <taxon>Euthyneura</taxon>
        <taxon>Panpulmonata</taxon>
        <taxon>Sacoglossa</taxon>
        <taxon>Placobranchoidea</taxon>
        <taxon>Plakobranchidae</taxon>
        <taxon>Elysia</taxon>
    </lineage>
</organism>
<evidence type="ECO:0000259" key="6">
    <source>
        <dbReference type="Pfam" id="PF23409"/>
    </source>
</evidence>
<feature type="domain" description="EML-like second beta-propeller" evidence="7">
    <location>
        <begin position="327"/>
        <end position="591"/>
    </location>
</feature>
<feature type="compositionally biased region" description="Acidic residues" evidence="5">
    <location>
        <begin position="613"/>
        <end position="627"/>
    </location>
</feature>
<dbReference type="Pfam" id="PF23414">
    <property type="entry name" value="Beta-prop_EML_2"/>
    <property type="match status" value="1"/>
</dbReference>
<reference evidence="8 9" key="1">
    <citation type="journal article" date="2021" name="Elife">
        <title>Chloroplast acquisition without the gene transfer in kleptoplastic sea slugs, Plakobranchus ocellatus.</title>
        <authorList>
            <person name="Maeda T."/>
            <person name="Takahashi S."/>
            <person name="Yoshida T."/>
            <person name="Shimamura S."/>
            <person name="Takaki Y."/>
            <person name="Nagai Y."/>
            <person name="Toyoda A."/>
            <person name="Suzuki Y."/>
            <person name="Arimoto A."/>
            <person name="Ishii H."/>
            <person name="Satoh N."/>
            <person name="Nishiyama T."/>
            <person name="Hasebe M."/>
            <person name="Maruyama T."/>
            <person name="Minagawa J."/>
            <person name="Obokata J."/>
            <person name="Shigenobu S."/>
        </authorList>
    </citation>
    <scope>NUCLEOTIDE SEQUENCE [LARGE SCALE GENOMIC DNA]</scope>
</reference>
<dbReference type="InterPro" id="IPR055439">
    <property type="entry name" value="Beta-prop_EML_1st"/>
</dbReference>
<accession>A0AAV4JDY3</accession>
<dbReference type="InterPro" id="IPR001680">
    <property type="entry name" value="WD40_rpt"/>
</dbReference>
<keyword evidence="9" id="KW-1185">Reference proteome</keyword>
<name>A0AAV4JDY3_9GAST</name>
<dbReference type="InterPro" id="IPR011047">
    <property type="entry name" value="Quinoprotein_ADH-like_sf"/>
</dbReference>
<sequence length="754" mass="83865">MADKTAPDSRLRLEWVYGYRGHMCRNNLYFTANKDVIYFVAGVGIVYNAREHKQKFFLGHNDDLISVALHPDRTTVATGQVGEAPYICVWDSATTDTISILKDGHKDGIAALGFDKEGNRLVSVGLDTAATINVWDWRKGKVISTASAQVEKVFDIQFNPHKENTIVSVGVKHITFWTLCGNTLTPKKGVFGKAGEIQTLLCLAFGLEDTTYTGTLSGDIYVWKSFNLERVISAAHNGPIYTLHMEEGFASGGKDGTIKLWDMDFKQITSLNLASSSAGYTGLVVRAVCWRGDQLLVGTQAGEVYELTVKTRDKPKLLVQGHSEGEMWALAVHPKKPIFATGSDDQTLRQWSMSNFELLSKASLDQKIRACAYDPEGQHIAAGLTDGSFMVLRARDLSELVHIKDRREACHEVKFSPCGKFLAVGSNDSFVDVYAVDQRYKKLGTCSGCSSFVTHLDWSQDSKHMQVNSGTGERLVFRLPGFKQVTQEEELQSIHWASFTGVLGSEVNGIWGKYADTNDVNAADANFDGKVVVTGDDFGMVKVYRFPTLKKGAKFRKYVGHSAHVTNVRFSNDRQRVISTGGEDHAVFQWRFLATAEGDDDLPDHHNAYVDSNSEDSDSDLSDVAEVDSDIEREKQVGYDRALYKEDLKGKKKLLRSSVQPGAKRKNGPTDSLRMEYVNGYRGYDCRNNLFYTQNGEVVYHVAATCIVLNRESGKQKFYTEHTDDILCLCIHPMKDIVATGQFTSPKSLLGDFF</sequence>
<evidence type="ECO:0000313" key="9">
    <source>
        <dbReference type="Proteomes" id="UP000762676"/>
    </source>
</evidence>
<dbReference type="InterPro" id="IPR050630">
    <property type="entry name" value="WD_repeat_EMAP"/>
</dbReference>
<evidence type="ECO:0000256" key="5">
    <source>
        <dbReference type="SAM" id="MobiDB-lite"/>
    </source>
</evidence>
<dbReference type="AlphaFoldDB" id="A0AAV4JDY3"/>
<dbReference type="EMBL" id="BMAT01010056">
    <property type="protein sequence ID" value="GFS19212.1"/>
    <property type="molecule type" value="Genomic_DNA"/>
</dbReference>
<evidence type="ECO:0000256" key="2">
    <source>
        <dbReference type="ARBA" id="ARBA00022574"/>
    </source>
</evidence>
<dbReference type="SUPFAM" id="SSF50998">
    <property type="entry name" value="Quinoprotein alcohol dehydrogenase-like"/>
    <property type="match status" value="1"/>
</dbReference>
<evidence type="ECO:0000259" key="7">
    <source>
        <dbReference type="Pfam" id="PF23414"/>
    </source>
</evidence>
<dbReference type="GO" id="GO:0008017">
    <property type="term" value="F:microtubule binding"/>
    <property type="evidence" value="ECO:0007669"/>
    <property type="project" value="TreeGrafter"/>
</dbReference>
<dbReference type="SMART" id="SM00320">
    <property type="entry name" value="WD40"/>
    <property type="match status" value="10"/>
</dbReference>
<dbReference type="InterPro" id="IPR005108">
    <property type="entry name" value="HELP"/>
</dbReference>